<evidence type="ECO:0000313" key="2">
    <source>
        <dbReference type="EMBL" id="CCI44424.1"/>
    </source>
</evidence>
<dbReference type="Gene3D" id="1.25.40.10">
    <property type="entry name" value="Tetratricopeptide repeat domain"/>
    <property type="match status" value="1"/>
</dbReference>
<feature type="domain" description="Methyltransferase" evidence="1">
    <location>
        <begin position="307"/>
        <end position="397"/>
    </location>
</feature>
<sequence length="480" mass="54957">MDSRDTHFNVCLWTAQWISPEIINEIMLKVDDQIEESNRRNISLQLYRIVVEHASGVSTLHTDDPFLRILGEKKNSSIRLSARAFRTLCKDFRITVLPHICIFDQVGRMVDREHLESRRILHILESIHCIDRVQENDEEMKQKISNANKLFEDGCYLEAAQSFSHLFFRWKMSSQISFNFGVTLQNLDEHYFSIPYMMRVIKMDDEDSVAHNVLKSICHSIEPQAVIRAYENIVQECPHHVHAAHWLASLTNTAKTASPEYVQNVFDHLADTFDDKLVNHLEYRVPWLLVDVLLKHEPKVASQKLCILDVGCGTGLCGKLLRRFASRLIGVDLSSKMIWKARATGVYDDLQETSLVPYLQKQIPNGLQLIVAADVWIYVGVLEETFALCHNALENGGWLIFSIEVLSVGTDGVKLATSGRFQHSIAYITQLSRQTGFRIVTQEPVLLRKESLHAIEGYIFILCKEWLAECGDKEHLPSAK</sequence>
<keyword evidence="3" id="KW-1185">Reference proteome</keyword>
<dbReference type="Proteomes" id="UP000053237">
    <property type="component" value="Unassembled WGS sequence"/>
</dbReference>
<dbReference type="OrthoDB" id="3647at2759"/>
<dbReference type="CDD" id="cd02440">
    <property type="entry name" value="AdoMet_MTases"/>
    <property type="match status" value="1"/>
</dbReference>
<evidence type="ECO:0000313" key="3">
    <source>
        <dbReference type="Proteomes" id="UP000053237"/>
    </source>
</evidence>
<dbReference type="InterPro" id="IPR041698">
    <property type="entry name" value="Methyltransf_25"/>
</dbReference>
<proteinExistence type="predicted"/>
<evidence type="ECO:0000259" key="1">
    <source>
        <dbReference type="Pfam" id="PF13649"/>
    </source>
</evidence>
<gene>
    <name evidence="2" type="ORF">BN9_052330</name>
</gene>
<dbReference type="AlphaFoldDB" id="A0A024GDN8"/>
<reference evidence="2 3" key="1">
    <citation type="submission" date="2012-05" db="EMBL/GenBank/DDBJ databases">
        <title>Recombination and specialization in a pathogen metapopulation.</title>
        <authorList>
            <person name="Gardiner A."/>
            <person name="Kemen E."/>
            <person name="Schultz-Larsen T."/>
            <person name="MacLean D."/>
            <person name="Van Oosterhout C."/>
            <person name="Jones J.D.G."/>
        </authorList>
    </citation>
    <scope>NUCLEOTIDE SEQUENCE [LARGE SCALE GENOMIC DNA]</scope>
    <source>
        <strain evidence="2 3">Ac Nc2</strain>
    </source>
</reference>
<dbReference type="Gene3D" id="3.40.50.150">
    <property type="entry name" value="Vaccinia Virus protein VP39"/>
    <property type="match status" value="1"/>
</dbReference>
<name>A0A024GDN8_9STRA</name>
<dbReference type="Pfam" id="PF13649">
    <property type="entry name" value="Methyltransf_25"/>
    <property type="match status" value="1"/>
</dbReference>
<dbReference type="STRING" id="65357.A0A024GDN8"/>
<dbReference type="InParanoid" id="A0A024GDN8"/>
<organism evidence="2 3">
    <name type="scientific">Albugo candida</name>
    <dbReference type="NCBI Taxonomy" id="65357"/>
    <lineage>
        <taxon>Eukaryota</taxon>
        <taxon>Sar</taxon>
        <taxon>Stramenopiles</taxon>
        <taxon>Oomycota</taxon>
        <taxon>Peronosporomycetes</taxon>
        <taxon>Albuginales</taxon>
        <taxon>Albuginaceae</taxon>
        <taxon>Albugo</taxon>
    </lineage>
</organism>
<accession>A0A024GDN8</accession>
<dbReference type="SUPFAM" id="SSF53335">
    <property type="entry name" value="S-adenosyl-L-methionine-dependent methyltransferases"/>
    <property type="match status" value="1"/>
</dbReference>
<dbReference type="InterPro" id="IPR011990">
    <property type="entry name" value="TPR-like_helical_dom_sf"/>
</dbReference>
<dbReference type="InterPro" id="IPR029063">
    <property type="entry name" value="SAM-dependent_MTases_sf"/>
</dbReference>
<comment type="caution">
    <text evidence="2">The sequence shown here is derived from an EMBL/GenBank/DDBJ whole genome shotgun (WGS) entry which is preliminary data.</text>
</comment>
<dbReference type="EMBL" id="CAIX01000070">
    <property type="protein sequence ID" value="CCI44424.1"/>
    <property type="molecule type" value="Genomic_DNA"/>
</dbReference>
<protein>
    <recommendedName>
        <fullName evidence="1">Methyltransferase domain-containing protein</fullName>
    </recommendedName>
</protein>